<proteinExistence type="inferred from homology"/>
<keyword evidence="4" id="KW-0732">Signal</keyword>
<keyword evidence="6" id="KW-0456">Lyase</keyword>
<feature type="region of interest" description="Disordered" evidence="3">
    <location>
        <begin position="198"/>
        <end position="235"/>
    </location>
</feature>
<reference evidence="6 7" key="1">
    <citation type="submission" date="2023-08" db="EMBL/GenBank/DDBJ databases">
        <title>Implementing the SeqCode for naming new Mesorhizobium species isolated from Vachellia karroo root nodules.</title>
        <authorList>
            <person name="Van Lill M."/>
        </authorList>
    </citation>
    <scope>NUCLEOTIDE SEQUENCE [LARGE SCALE GENOMIC DNA]</scope>
    <source>
        <strain evidence="6 7">MSK 1335</strain>
    </source>
</reference>
<dbReference type="InterPro" id="IPR023346">
    <property type="entry name" value="Lysozyme-like_dom_sf"/>
</dbReference>
<feature type="signal peptide" evidence="4">
    <location>
        <begin position="1"/>
        <end position="28"/>
    </location>
</feature>
<evidence type="ECO:0000313" key="6">
    <source>
        <dbReference type="EMBL" id="MDX8527883.1"/>
    </source>
</evidence>
<evidence type="ECO:0000259" key="5">
    <source>
        <dbReference type="Pfam" id="PF01464"/>
    </source>
</evidence>
<feature type="compositionally biased region" description="Polar residues" evidence="3">
    <location>
        <begin position="199"/>
        <end position="215"/>
    </location>
</feature>
<evidence type="ECO:0000256" key="4">
    <source>
        <dbReference type="SAM" id="SignalP"/>
    </source>
</evidence>
<evidence type="ECO:0000313" key="7">
    <source>
        <dbReference type="Proteomes" id="UP001276840"/>
    </source>
</evidence>
<dbReference type="Pfam" id="PF01464">
    <property type="entry name" value="SLT"/>
    <property type="match status" value="1"/>
</dbReference>
<evidence type="ECO:0000256" key="2">
    <source>
        <dbReference type="ARBA" id="ARBA00009387"/>
    </source>
</evidence>
<feature type="chain" id="PRO_5046040416" evidence="4">
    <location>
        <begin position="29"/>
        <end position="235"/>
    </location>
</feature>
<dbReference type="RefSeq" id="WP_320235827.1">
    <property type="nucleotide sequence ID" value="NZ_JAVIJF010000021.1"/>
</dbReference>
<comment type="similarity">
    <text evidence="2">Belongs to the virb1 family.</text>
</comment>
<dbReference type="Proteomes" id="UP001276840">
    <property type="component" value="Unassembled WGS sequence"/>
</dbReference>
<accession>A0ABU4ZR41</accession>
<dbReference type="Gene3D" id="1.10.530.10">
    <property type="match status" value="1"/>
</dbReference>
<dbReference type="CDD" id="cd00254">
    <property type="entry name" value="LT-like"/>
    <property type="match status" value="1"/>
</dbReference>
<feature type="domain" description="Transglycosylase SLT" evidence="5">
    <location>
        <begin position="46"/>
        <end position="142"/>
    </location>
</feature>
<dbReference type="GO" id="GO:0016829">
    <property type="term" value="F:lyase activity"/>
    <property type="evidence" value="ECO:0007669"/>
    <property type="project" value="UniProtKB-KW"/>
</dbReference>
<name>A0ABU4ZR41_9HYPH</name>
<comment type="caution">
    <text evidence="6">The sequence shown here is derived from an EMBL/GenBank/DDBJ whole genome shotgun (WGS) entry which is preliminary data.</text>
</comment>
<sequence>MPRATRRSALLVLAGLCFNCVVPAIAPAHSPPVATSTARGPYETHIAEAARRFRLPPAWIHAVLGAESAGDHRATSRKGAMGLMQILPDTWSDLRARYGLGGDPYDPHDNIIAGSAYIRELVDRYGSRGWIPAYNAGPGRYEASLQGGRLPRETRAYVAVVATAILNDGAPKALGPAAPAQHSWKDAPLFAARPISKLDNGSMQLERSGDDTSNAAPAEGLADATSRSTGLFSPR</sequence>
<organism evidence="6 7">
    <name type="scientific">Mesorhizobium montanum</name>
    <dbReference type="NCBI Taxonomy" id="3072323"/>
    <lineage>
        <taxon>Bacteria</taxon>
        <taxon>Pseudomonadati</taxon>
        <taxon>Pseudomonadota</taxon>
        <taxon>Alphaproteobacteria</taxon>
        <taxon>Hyphomicrobiales</taxon>
        <taxon>Phyllobacteriaceae</taxon>
        <taxon>Mesorhizobium</taxon>
    </lineage>
</organism>
<dbReference type="InterPro" id="IPR008258">
    <property type="entry name" value="Transglycosylase_SLT_dom_1"/>
</dbReference>
<protein>
    <submittedName>
        <fullName evidence="6">Lytic transglycosylase domain-containing protein</fullName>
        <ecNumber evidence="6">4.2.2.n1</ecNumber>
    </submittedName>
</protein>
<feature type="compositionally biased region" description="Polar residues" evidence="3">
    <location>
        <begin position="225"/>
        <end position="235"/>
    </location>
</feature>
<evidence type="ECO:0000256" key="3">
    <source>
        <dbReference type="SAM" id="MobiDB-lite"/>
    </source>
</evidence>
<dbReference type="EMBL" id="JAVIJF010000021">
    <property type="protein sequence ID" value="MDX8527883.1"/>
    <property type="molecule type" value="Genomic_DNA"/>
</dbReference>
<evidence type="ECO:0000256" key="1">
    <source>
        <dbReference type="ARBA" id="ARBA00007734"/>
    </source>
</evidence>
<comment type="similarity">
    <text evidence="1">Belongs to the transglycosylase Slt family.</text>
</comment>
<dbReference type="PANTHER" id="PTHR37423">
    <property type="entry name" value="SOLUBLE LYTIC MUREIN TRANSGLYCOSYLASE-RELATED"/>
    <property type="match status" value="1"/>
</dbReference>
<gene>
    <name evidence="6" type="ORF">RFM68_25640</name>
</gene>
<dbReference type="PANTHER" id="PTHR37423:SF2">
    <property type="entry name" value="MEMBRANE-BOUND LYTIC MUREIN TRANSGLYCOSYLASE C"/>
    <property type="match status" value="1"/>
</dbReference>
<dbReference type="EC" id="4.2.2.n1" evidence="6"/>
<keyword evidence="7" id="KW-1185">Reference proteome</keyword>
<dbReference type="SUPFAM" id="SSF53955">
    <property type="entry name" value="Lysozyme-like"/>
    <property type="match status" value="1"/>
</dbReference>